<dbReference type="AlphaFoldDB" id="A0A9D1CQP9"/>
<dbReference type="InterPro" id="IPR000397">
    <property type="entry name" value="Heat_shock_Hsp33"/>
</dbReference>
<dbReference type="PIRSF" id="PIRSF005261">
    <property type="entry name" value="Heat_shock_Hsp33"/>
    <property type="match status" value="1"/>
</dbReference>
<dbReference type="GO" id="GO:0051082">
    <property type="term" value="F:unfolded protein binding"/>
    <property type="evidence" value="ECO:0007669"/>
    <property type="project" value="UniProtKB-UniRule"/>
</dbReference>
<dbReference type="SUPFAM" id="SSF118352">
    <property type="entry name" value="HSP33 redox switch-like"/>
    <property type="match status" value="1"/>
</dbReference>
<dbReference type="HAMAP" id="MF_00117">
    <property type="entry name" value="HslO"/>
    <property type="match status" value="1"/>
</dbReference>
<keyword evidence="2 6" id="KW-0862">Zinc</keyword>
<accession>A0A9D1CQP9</accession>
<dbReference type="InterPro" id="IPR016154">
    <property type="entry name" value="Heat_shock_Hsp33_C"/>
</dbReference>
<comment type="subcellular location">
    <subcellularLocation>
        <location evidence="6">Cytoplasm</location>
    </subcellularLocation>
</comment>
<dbReference type="GO" id="GO:0042026">
    <property type="term" value="P:protein refolding"/>
    <property type="evidence" value="ECO:0007669"/>
    <property type="project" value="TreeGrafter"/>
</dbReference>
<name>A0A9D1CQP9_9FIRM</name>
<comment type="similarity">
    <text evidence="6">Belongs to the HSP33 family.</text>
</comment>
<dbReference type="InterPro" id="IPR016153">
    <property type="entry name" value="Heat_shock_Hsp33_N"/>
</dbReference>
<evidence type="ECO:0000256" key="4">
    <source>
        <dbReference type="ARBA" id="ARBA00023186"/>
    </source>
</evidence>
<feature type="disulfide bond" description="Redox-active" evidence="6">
    <location>
        <begin position="271"/>
        <end position="274"/>
    </location>
</feature>
<dbReference type="Proteomes" id="UP000886887">
    <property type="component" value="Unassembled WGS sequence"/>
</dbReference>
<dbReference type="PANTHER" id="PTHR30111">
    <property type="entry name" value="33 KDA CHAPERONIN"/>
    <property type="match status" value="1"/>
</dbReference>
<keyword evidence="4 6" id="KW-0143">Chaperone</keyword>
<dbReference type="CDD" id="cd00498">
    <property type="entry name" value="Hsp33"/>
    <property type="match status" value="1"/>
</dbReference>
<comment type="PTM">
    <text evidence="6">Under oxidizing conditions two disulfide bonds are formed involving the reactive cysteines. Under reducing conditions zinc is bound to the reactive cysteines and the protein is inactive.</text>
</comment>
<proteinExistence type="inferred from homology"/>
<evidence type="ECO:0000313" key="7">
    <source>
        <dbReference type="EMBL" id="HIQ71722.1"/>
    </source>
</evidence>
<dbReference type="SUPFAM" id="SSF64397">
    <property type="entry name" value="Hsp33 domain"/>
    <property type="match status" value="1"/>
</dbReference>
<dbReference type="Pfam" id="PF01430">
    <property type="entry name" value="HSP33"/>
    <property type="match status" value="1"/>
</dbReference>
<keyword evidence="5 6" id="KW-0676">Redox-active center</keyword>
<evidence type="ECO:0000256" key="3">
    <source>
        <dbReference type="ARBA" id="ARBA00023157"/>
    </source>
</evidence>
<protein>
    <recommendedName>
        <fullName evidence="6">33 kDa chaperonin</fullName>
    </recommendedName>
    <alternativeName>
        <fullName evidence="6">Heat shock protein 33 homolog</fullName>
        <shortName evidence="6">HSP33</shortName>
    </alternativeName>
</protein>
<dbReference type="GO" id="GO:0044183">
    <property type="term" value="F:protein folding chaperone"/>
    <property type="evidence" value="ECO:0007669"/>
    <property type="project" value="TreeGrafter"/>
</dbReference>
<evidence type="ECO:0000256" key="1">
    <source>
        <dbReference type="ARBA" id="ARBA00022490"/>
    </source>
</evidence>
<keyword evidence="3 6" id="KW-1015">Disulfide bond</keyword>
<comment type="function">
    <text evidence="6">Redox regulated molecular chaperone. Protects both thermally unfolding and oxidatively damaged proteins from irreversible aggregation. Plays an important role in the bacterial defense system toward oxidative stress.</text>
</comment>
<evidence type="ECO:0000313" key="8">
    <source>
        <dbReference type="Proteomes" id="UP000886887"/>
    </source>
</evidence>
<evidence type="ECO:0000256" key="6">
    <source>
        <dbReference type="HAMAP-Rule" id="MF_00117"/>
    </source>
</evidence>
<dbReference type="Gene3D" id="3.55.30.10">
    <property type="entry name" value="Hsp33 domain"/>
    <property type="match status" value="1"/>
</dbReference>
<keyword evidence="1 6" id="KW-0963">Cytoplasm</keyword>
<dbReference type="EMBL" id="DVFJ01000017">
    <property type="protein sequence ID" value="HIQ71722.1"/>
    <property type="molecule type" value="Genomic_DNA"/>
</dbReference>
<evidence type="ECO:0000256" key="2">
    <source>
        <dbReference type="ARBA" id="ARBA00022833"/>
    </source>
</evidence>
<dbReference type="PANTHER" id="PTHR30111:SF1">
    <property type="entry name" value="33 KDA CHAPERONIN"/>
    <property type="match status" value="1"/>
</dbReference>
<sequence>MSEARGTLLRLTLMGGQARAFLCDTTGMAQAAREIHGASNVCTAALGRMISAAAMLGAQLKGEDERVTATIRGGGPAGTLTAVAGADGAVKVALEEPRVELPLRADGKLDVGGALGRDGRLSVMRALPGVAPYVGQVNLVSGEVAEDFAMYYTASEQTPSLCALGVLVGQEVRASGGLLVQAMPGCTEELLGHLEARAELYGAISSALCDMDVHALVEAYFRGLEPQVVGESPLRLSCDCDRARIERVLISLGAQQLGEMIEQDGGAEVCCHFCRRRYAFTAEELRTLLERAVSA</sequence>
<reference evidence="7" key="1">
    <citation type="submission" date="2020-10" db="EMBL/GenBank/DDBJ databases">
        <authorList>
            <person name="Gilroy R."/>
        </authorList>
    </citation>
    <scope>NUCLEOTIDE SEQUENCE</scope>
    <source>
        <strain evidence="7">ChiSxjej2B14-6234</strain>
    </source>
</reference>
<gene>
    <name evidence="6" type="primary">hslO</name>
    <name evidence="7" type="ORF">IAB73_05895</name>
</gene>
<feature type="disulfide bond" description="Redox-active" evidence="6">
    <location>
        <begin position="238"/>
        <end position="240"/>
    </location>
</feature>
<evidence type="ECO:0000256" key="5">
    <source>
        <dbReference type="ARBA" id="ARBA00023284"/>
    </source>
</evidence>
<organism evidence="7 8">
    <name type="scientific">Candidatus Onthenecus intestinigallinarum</name>
    <dbReference type="NCBI Taxonomy" id="2840875"/>
    <lineage>
        <taxon>Bacteria</taxon>
        <taxon>Bacillati</taxon>
        <taxon>Bacillota</taxon>
        <taxon>Clostridia</taxon>
        <taxon>Eubacteriales</taxon>
        <taxon>Candidatus Onthenecus</taxon>
    </lineage>
</organism>
<dbReference type="Gene3D" id="3.90.1280.10">
    <property type="entry name" value="HSP33 redox switch-like"/>
    <property type="match status" value="1"/>
</dbReference>
<dbReference type="GO" id="GO:0005737">
    <property type="term" value="C:cytoplasm"/>
    <property type="evidence" value="ECO:0007669"/>
    <property type="project" value="UniProtKB-SubCell"/>
</dbReference>
<reference evidence="7" key="2">
    <citation type="journal article" date="2021" name="PeerJ">
        <title>Extensive microbial diversity within the chicken gut microbiome revealed by metagenomics and culture.</title>
        <authorList>
            <person name="Gilroy R."/>
            <person name="Ravi A."/>
            <person name="Getino M."/>
            <person name="Pursley I."/>
            <person name="Horton D.L."/>
            <person name="Alikhan N.F."/>
            <person name="Baker D."/>
            <person name="Gharbi K."/>
            <person name="Hall N."/>
            <person name="Watson M."/>
            <person name="Adriaenssens E.M."/>
            <person name="Foster-Nyarko E."/>
            <person name="Jarju S."/>
            <person name="Secka A."/>
            <person name="Antonio M."/>
            <person name="Oren A."/>
            <person name="Chaudhuri R.R."/>
            <person name="La Ragione R."/>
            <person name="Hildebrand F."/>
            <person name="Pallen M.J."/>
        </authorList>
    </citation>
    <scope>NUCLEOTIDE SEQUENCE</scope>
    <source>
        <strain evidence="7">ChiSxjej2B14-6234</strain>
    </source>
</reference>
<comment type="caution">
    <text evidence="7">The sequence shown here is derived from an EMBL/GenBank/DDBJ whole genome shotgun (WGS) entry which is preliminary data.</text>
</comment>